<gene>
    <name evidence="2" type="ORF">ACFOMD_12490</name>
</gene>
<comment type="caution">
    <text evidence="2">The sequence shown here is derived from an EMBL/GenBank/DDBJ whole genome shotgun (WGS) entry which is preliminary data.</text>
</comment>
<evidence type="ECO:0000256" key="1">
    <source>
        <dbReference type="SAM" id="MobiDB-lite"/>
    </source>
</evidence>
<sequence length="271" mass="29250">MSTSMTSLALAARTVLLTADARAKAAASRAMAAAWGAGAVEVGFEVAMPDVPARPDRPELLPPNRMPKRGKAGSERSRFALLHAIAHIELNAIDLAWDIAGRFGEGMPRAFLDDWVRVADDEARHFLLIDDRLRELGGAYGDLPAHDGLWQASTATAHDLPARLAVVPQVLEARGLDVTPAMVARLRAAGDDRAADILDIIYRDEIAHVAAGNRWFRWTCDSNGSSPAEAFRALVSTHFKGELKPPFNDLARGEAGMTPDFYHPLATRDGG</sequence>
<dbReference type="PANTHER" id="PTHR42782:SF2">
    <property type="entry name" value="3-OXOACYL-[ACYL-CARRIER-PROTEIN] SYNTHASE-LIKE PROTEIN"/>
    <property type="match status" value="1"/>
</dbReference>
<dbReference type="Pfam" id="PF04305">
    <property type="entry name" value="DUF455"/>
    <property type="match status" value="1"/>
</dbReference>
<dbReference type="PANTHER" id="PTHR42782">
    <property type="entry name" value="SI:CH73-314G15.3"/>
    <property type="match status" value="1"/>
</dbReference>
<dbReference type="InterPro" id="IPR011197">
    <property type="entry name" value="UCP012318"/>
</dbReference>
<evidence type="ECO:0000313" key="2">
    <source>
        <dbReference type="EMBL" id="MFC3713396.1"/>
    </source>
</evidence>
<proteinExistence type="predicted"/>
<dbReference type="PIRSF" id="PIRSF012318">
    <property type="entry name" value="UCP012318"/>
    <property type="match status" value="1"/>
</dbReference>
<dbReference type="Proteomes" id="UP001595615">
    <property type="component" value="Unassembled WGS sequence"/>
</dbReference>
<dbReference type="EMBL" id="JBHRXV010000011">
    <property type="protein sequence ID" value="MFC3713396.1"/>
    <property type="molecule type" value="Genomic_DNA"/>
</dbReference>
<dbReference type="InterPro" id="IPR009078">
    <property type="entry name" value="Ferritin-like_SF"/>
</dbReference>
<keyword evidence="3" id="KW-1185">Reference proteome</keyword>
<name>A0ABV7XC44_9SPHN</name>
<evidence type="ECO:0000313" key="3">
    <source>
        <dbReference type="Proteomes" id="UP001595615"/>
    </source>
</evidence>
<protein>
    <submittedName>
        <fullName evidence="2">Ferritin-like domain-containing protein</fullName>
    </submittedName>
</protein>
<organism evidence="2 3">
    <name type="scientific">Sphingoaurantiacus capsulatus</name>
    <dbReference type="NCBI Taxonomy" id="1771310"/>
    <lineage>
        <taxon>Bacteria</taxon>
        <taxon>Pseudomonadati</taxon>
        <taxon>Pseudomonadota</taxon>
        <taxon>Alphaproteobacteria</taxon>
        <taxon>Sphingomonadales</taxon>
        <taxon>Sphingosinicellaceae</taxon>
        <taxon>Sphingoaurantiacus</taxon>
    </lineage>
</organism>
<feature type="region of interest" description="Disordered" evidence="1">
    <location>
        <begin position="53"/>
        <end position="72"/>
    </location>
</feature>
<accession>A0ABV7XC44</accession>
<dbReference type="InterPro" id="IPR007402">
    <property type="entry name" value="DUF455"/>
</dbReference>
<reference evidence="3" key="1">
    <citation type="journal article" date="2019" name="Int. J. Syst. Evol. Microbiol.">
        <title>The Global Catalogue of Microorganisms (GCM) 10K type strain sequencing project: providing services to taxonomists for standard genome sequencing and annotation.</title>
        <authorList>
            <consortium name="The Broad Institute Genomics Platform"/>
            <consortium name="The Broad Institute Genome Sequencing Center for Infectious Disease"/>
            <person name="Wu L."/>
            <person name="Ma J."/>
        </authorList>
    </citation>
    <scope>NUCLEOTIDE SEQUENCE [LARGE SCALE GENOMIC DNA]</scope>
    <source>
        <strain evidence="3">KCTC 42644</strain>
    </source>
</reference>
<dbReference type="RefSeq" id="WP_380861853.1">
    <property type="nucleotide sequence ID" value="NZ_JBHRXV010000011.1"/>
</dbReference>
<dbReference type="CDD" id="cd00657">
    <property type="entry name" value="Ferritin_like"/>
    <property type="match status" value="1"/>
</dbReference>
<dbReference type="SUPFAM" id="SSF47240">
    <property type="entry name" value="Ferritin-like"/>
    <property type="match status" value="1"/>
</dbReference>